<dbReference type="InterPro" id="IPR036390">
    <property type="entry name" value="WH_DNA-bd_sf"/>
</dbReference>
<evidence type="ECO:0000256" key="2">
    <source>
        <dbReference type="ARBA" id="ARBA00023125"/>
    </source>
</evidence>
<keyword evidence="3" id="KW-0804">Transcription</keyword>
<dbReference type="InterPro" id="IPR008920">
    <property type="entry name" value="TF_FadR/GntR_C"/>
</dbReference>
<evidence type="ECO:0000313" key="5">
    <source>
        <dbReference type="EMBL" id="OKH93764.1"/>
    </source>
</evidence>
<dbReference type="InterPro" id="IPR011711">
    <property type="entry name" value="GntR_C"/>
</dbReference>
<gene>
    <name evidence="5" type="ORF">AB852_18700</name>
</gene>
<dbReference type="GO" id="GO:0003677">
    <property type="term" value="F:DNA binding"/>
    <property type="evidence" value="ECO:0007669"/>
    <property type="project" value="UniProtKB-KW"/>
</dbReference>
<comment type="caution">
    <text evidence="5">The sequence shown here is derived from an EMBL/GenBank/DDBJ whole genome shotgun (WGS) entry which is preliminary data.</text>
</comment>
<dbReference type="SUPFAM" id="SSF46785">
    <property type="entry name" value="Winged helix' DNA-binding domain"/>
    <property type="match status" value="1"/>
</dbReference>
<dbReference type="PRINTS" id="PR00035">
    <property type="entry name" value="HTHGNTR"/>
</dbReference>
<evidence type="ECO:0000313" key="6">
    <source>
        <dbReference type="Proteomes" id="UP000186455"/>
    </source>
</evidence>
<dbReference type="GO" id="GO:0003700">
    <property type="term" value="F:DNA-binding transcription factor activity"/>
    <property type="evidence" value="ECO:0007669"/>
    <property type="project" value="InterPro"/>
</dbReference>
<dbReference type="Gene3D" id="1.10.10.10">
    <property type="entry name" value="Winged helix-like DNA-binding domain superfamily/Winged helix DNA-binding domain"/>
    <property type="match status" value="1"/>
</dbReference>
<evidence type="ECO:0000259" key="4">
    <source>
        <dbReference type="PROSITE" id="PS50949"/>
    </source>
</evidence>
<dbReference type="SMART" id="SM00895">
    <property type="entry name" value="FCD"/>
    <property type="match status" value="1"/>
</dbReference>
<proteinExistence type="predicted"/>
<dbReference type="AlphaFoldDB" id="A0A1Q4V7G5"/>
<keyword evidence="2" id="KW-0238">DNA-binding</keyword>
<sequence length="237" mass="25901">MGAAGQDGVAQEIAAQVQQLILSRELSDGSRIPSERDLAVLLSTSRPTVSQAIRILVVKGLVESRRGSGAYVRLRPEVNLAASMSLMLEVDPESVGSLAELRLSLESTGVVRAIERATPEELAEAERALRRLAGSAGDIASWMSADTYFHATLIGASHNTYLAAMFDSAHTALIDYEYRAWVDSGTVPRWLEPDRIGDLTAIHEPILRAVQRRDVDAALYAVRHHHEVMSRHLRLSA</sequence>
<evidence type="ECO:0000256" key="1">
    <source>
        <dbReference type="ARBA" id="ARBA00023015"/>
    </source>
</evidence>
<dbReference type="SUPFAM" id="SSF48008">
    <property type="entry name" value="GntR ligand-binding domain-like"/>
    <property type="match status" value="1"/>
</dbReference>
<name>A0A1Q4V7G5_9ACTN</name>
<dbReference type="Pfam" id="PF07729">
    <property type="entry name" value="FCD"/>
    <property type="match status" value="1"/>
</dbReference>
<dbReference type="InterPro" id="IPR036388">
    <property type="entry name" value="WH-like_DNA-bd_sf"/>
</dbReference>
<feature type="domain" description="HTH gntR-type" evidence="4">
    <location>
        <begin position="7"/>
        <end position="75"/>
    </location>
</feature>
<dbReference type="PANTHER" id="PTHR43537">
    <property type="entry name" value="TRANSCRIPTIONAL REGULATOR, GNTR FAMILY"/>
    <property type="match status" value="1"/>
</dbReference>
<dbReference type="CDD" id="cd07377">
    <property type="entry name" value="WHTH_GntR"/>
    <property type="match status" value="1"/>
</dbReference>
<dbReference type="STRING" id="1048205.AB852_18700"/>
<protein>
    <submittedName>
        <fullName evidence="5">Transcriptional regulator</fullName>
    </submittedName>
</protein>
<dbReference type="PROSITE" id="PS50949">
    <property type="entry name" value="HTH_GNTR"/>
    <property type="match status" value="1"/>
</dbReference>
<dbReference type="PANTHER" id="PTHR43537:SF5">
    <property type="entry name" value="UXU OPERON TRANSCRIPTIONAL REGULATOR"/>
    <property type="match status" value="1"/>
</dbReference>
<evidence type="ECO:0000256" key="3">
    <source>
        <dbReference type="ARBA" id="ARBA00023163"/>
    </source>
</evidence>
<dbReference type="Gene3D" id="1.20.120.530">
    <property type="entry name" value="GntR ligand-binding domain-like"/>
    <property type="match status" value="1"/>
</dbReference>
<dbReference type="SMART" id="SM00345">
    <property type="entry name" value="HTH_GNTR"/>
    <property type="match status" value="1"/>
</dbReference>
<dbReference type="EMBL" id="LFBV01000004">
    <property type="protein sequence ID" value="OKH93764.1"/>
    <property type="molecule type" value="Genomic_DNA"/>
</dbReference>
<dbReference type="Proteomes" id="UP000186455">
    <property type="component" value="Unassembled WGS sequence"/>
</dbReference>
<dbReference type="InterPro" id="IPR000524">
    <property type="entry name" value="Tscrpt_reg_HTH_GntR"/>
</dbReference>
<keyword evidence="1" id="KW-0805">Transcription regulation</keyword>
<reference evidence="5 6" key="1">
    <citation type="submission" date="2015-06" db="EMBL/GenBank/DDBJ databases">
        <title>Cloning and characterization of the uncialamcin biosynthetic gene cluster.</title>
        <authorList>
            <person name="Yan X."/>
            <person name="Huang T."/>
            <person name="Ge H."/>
            <person name="Shen B."/>
        </authorList>
    </citation>
    <scope>NUCLEOTIDE SEQUENCE [LARGE SCALE GENOMIC DNA]</scope>
    <source>
        <strain evidence="5 6">DCA2648</strain>
    </source>
</reference>
<organism evidence="5 6">
    <name type="scientific">Streptomyces uncialis</name>
    <dbReference type="NCBI Taxonomy" id="1048205"/>
    <lineage>
        <taxon>Bacteria</taxon>
        <taxon>Bacillati</taxon>
        <taxon>Actinomycetota</taxon>
        <taxon>Actinomycetes</taxon>
        <taxon>Kitasatosporales</taxon>
        <taxon>Streptomycetaceae</taxon>
        <taxon>Streptomyces</taxon>
    </lineage>
</organism>
<accession>A0A1Q4V7G5</accession>
<keyword evidence="6" id="KW-1185">Reference proteome</keyword>
<dbReference type="Pfam" id="PF00392">
    <property type="entry name" value="GntR"/>
    <property type="match status" value="1"/>
</dbReference>